<organism evidence="1 2">
    <name type="scientific">Thomasclavelia ramosa</name>
    <dbReference type="NCBI Taxonomy" id="1547"/>
    <lineage>
        <taxon>Bacteria</taxon>
        <taxon>Bacillati</taxon>
        <taxon>Bacillota</taxon>
        <taxon>Erysipelotrichia</taxon>
        <taxon>Erysipelotrichales</taxon>
        <taxon>Coprobacillaceae</taxon>
        <taxon>Thomasclavelia</taxon>
    </lineage>
</organism>
<evidence type="ECO:0000313" key="2">
    <source>
        <dbReference type="Proteomes" id="UP001211987"/>
    </source>
</evidence>
<dbReference type="Proteomes" id="UP001211987">
    <property type="component" value="Unassembled WGS sequence"/>
</dbReference>
<dbReference type="SUPFAM" id="SSF56235">
    <property type="entry name" value="N-terminal nucleophile aminohydrolases (Ntn hydrolases)"/>
    <property type="match status" value="1"/>
</dbReference>
<proteinExistence type="predicted"/>
<accession>A0AB35INT4</accession>
<comment type="caution">
    <text evidence="1">The sequence shown here is derived from an EMBL/GenBank/DDBJ whole genome shotgun (WGS) entry which is preliminary data.</text>
</comment>
<sequence length="306" mass="36189">MCIIIVKNSGMDLPDKEILKRCWNKNPHGAGFMYNYNDVVIIKKGFMFFDDFYENLQINDKLYKLKNQSVVFHFRISTSGKIDEGNCHPYPLTDDSIYLRKTNLRCSIGIAHNGIIQKYNRKDSVLNDTQLFIKNIIYDLITNTKRGYYKSKTFKKIMESMIDGSRLVILNGMGEVIKIGKWYEEKGLFFSNTGYKTSNKSGKIIKNKLKLFDNELKYFDNEDSGFYIDEEEIDKCDFEVFLDSLRQLEIGESVYDKDYFQEYNGMYGRYYIDEEDKEIYELIDEKYLYSLGNYKTETEFYSTNNI</sequence>
<dbReference type="EMBL" id="JAQLKE010000023">
    <property type="protein sequence ID" value="MDB7084698.1"/>
    <property type="molecule type" value="Genomic_DNA"/>
</dbReference>
<evidence type="ECO:0000313" key="1">
    <source>
        <dbReference type="EMBL" id="MDB7084698.1"/>
    </source>
</evidence>
<dbReference type="InterPro" id="IPR029055">
    <property type="entry name" value="Ntn_hydrolases_N"/>
</dbReference>
<reference evidence="1" key="1">
    <citation type="submission" date="2023-01" db="EMBL/GenBank/DDBJ databases">
        <title>Human gut microbiome strain richness.</title>
        <authorList>
            <person name="Chen-Liaw A."/>
        </authorList>
    </citation>
    <scope>NUCLEOTIDE SEQUENCE</scope>
    <source>
        <strain evidence="1">1001217st2_G6_1001217B_191108</strain>
    </source>
</reference>
<name>A0AB35INT4_9FIRM</name>
<evidence type="ECO:0008006" key="3">
    <source>
        <dbReference type="Google" id="ProtNLM"/>
    </source>
</evidence>
<protein>
    <recommendedName>
        <fullName evidence="3">Glutamine amidotransferase type-2 domain-containing protein</fullName>
    </recommendedName>
</protein>
<dbReference type="RefSeq" id="WP_272019034.1">
    <property type="nucleotide sequence ID" value="NZ_CP176642.1"/>
</dbReference>
<dbReference type="AlphaFoldDB" id="A0AB35INT4"/>
<gene>
    <name evidence="1" type="ORF">PM738_12870</name>
</gene>
<dbReference type="Gene3D" id="3.60.20.10">
    <property type="entry name" value="Glutamine Phosphoribosylpyrophosphate, subunit 1, domain 1"/>
    <property type="match status" value="1"/>
</dbReference>